<proteinExistence type="predicted"/>
<dbReference type="EMBL" id="JACHMN010000003">
    <property type="protein sequence ID" value="MBB5872350.1"/>
    <property type="molecule type" value="Genomic_DNA"/>
</dbReference>
<dbReference type="PANTHER" id="PTHR42847">
    <property type="entry name" value="ALKANESULFONATE MONOOXYGENASE"/>
    <property type="match status" value="1"/>
</dbReference>
<dbReference type="Proteomes" id="UP000587527">
    <property type="component" value="Unassembled WGS sequence"/>
</dbReference>
<keyword evidence="1" id="KW-0285">Flavoprotein</keyword>
<dbReference type="AlphaFoldDB" id="A0A841C068"/>
<dbReference type="Gene3D" id="3.20.20.30">
    <property type="entry name" value="Luciferase-like domain"/>
    <property type="match status" value="1"/>
</dbReference>
<evidence type="ECO:0000313" key="7">
    <source>
        <dbReference type="Proteomes" id="UP000587527"/>
    </source>
</evidence>
<accession>A0A841C068</accession>
<keyword evidence="7" id="KW-1185">Reference proteome</keyword>
<sequence>MKLGFALPVAGSWATPDRLRHIAWKAEDHGYASLWTFQRILASDGMGERLGDHYRSVMDPLAPLAFVAAATTRIRLGVAVINLPFIAPTVLAKQLATLDVLSGGRVDTGLGVGWSADEFTATGASMADRGARAEEYLTVLRNLFGPDPVEHDGRFYTVPQGSFGPKPIQRPMPLLLGGGAPSVLRRIGRRAEGWVSGSSADLTSIGEAIPVVRAAAVEAGRDPDALRFVCRGGVRLRQGGATDRRPFTGNLDEIHDDLHRIARLGVSEFFFDLNFDPRIGSPKADPDASMEVAEEILAAFGNHEIRL</sequence>
<organism evidence="6 7">
    <name type="scientific">Allocatelliglobosispora scoriae</name>
    <dbReference type="NCBI Taxonomy" id="643052"/>
    <lineage>
        <taxon>Bacteria</taxon>
        <taxon>Bacillati</taxon>
        <taxon>Actinomycetota</taxon>
        <taxon>Actinomycetes</taxon>
        <taxon>Micromonosporales</taxon>
        <taxon>Micromonosporaceae</taxon>
        <taxon>Allocatelliglobosispora</taxon>
    </lineage>
</organism>
<protein>
    <submittedName>
        <fullName evidence="6">Putative F420-dependent oxidoreductase</fullName>
    </submittedName>
</protein>
<dbReference type="GO" id="GO:0046306">
    <property type="term" value="P:alkanesulfonate catabolic process"/>
    <property type="evidence" value="ECO:0007669"/>
    <property type="project" value="TreeGrafter"/>
</dbReference>
<gene>
    <name evidence="6" type="ORF">F4553_005784</name>
</gene>
<name>A0A841C068_9ACTN</name>
<dbReference type="InterPro" id="IPR011251">
    <property type="entry name" value="Luciferase-like_dom"/>
</dbReference>
<dbReference type="Pfam" id="PF00296">
    <property type="entry name" value="Bac_luciferase"/>
    <property type="match status" value="1"/>
</dbReference>
<keyword evidence="2" id="KW-0288">FMN</keyword>
<evidence type="ECO:0000259" key="5">
    <source>
        <dbReference type="Pfam" id="PF00296"/>
    </source>
</evidence>
<dbReference type="NCBIfam" id="TIGR03619">
    <property type="entry name" value="F420_Rv2161c"/>
    <property type="match status" value="1"/>
</dbReference>
<evidence type="ECO:0000256" key="3">
    <source>
        <dbReference type="ARBA" id="ARBA00023002"/>
    </source>
</evidence>
<comment type="caution">
    <text evidence="6">The sequence shown here is derived from an EMBL/GenBank/DDBJ whole genome shotgun (WGS) entry which is preliminary data.</text>
</comment>
<keyword evidence="4" id="KW-0503">Monooxygenase</keyword>
<dbReference type="GO" id="GO:0008726">
    <property type="term" value="F:alkanesulfonate monooxygenase activity"/>
    <property type="evidence" value="ECO:0007669"/>
    <property type="project" value="TreeGrafter"/>
</dbReference>
<keyword evidence="3" id="KW-0560">Oxidoreductase</keyword>
<evidence type="ECO:0000313" key="6">
    <source>
        <dbReference type="EMBL" id="MBB5872350.1"/>
    </source>
</evidence>
<dbReference type="InterPro" id="IPR050172">
    <property type="entry name" value="SsuD_RutA_monooxygenase"/>
</dbReference>
<feature type="domain" description="Luciferase-like" evidence="5">
    <location>
        <begin position="14"/>
        <end position="234"/>
    </location>
</feature>
<dbReference type="RefSeq" id="WP_184841862.1">
    <property type="nucleotide sequence ID" value="NZ_JACHMN010000003.1"/>
</dbReference>
<dbReference type="InterPro" id="IPR036661">
    <property type="entry name" value="Luciferase-like_sf"/>
</dbReference>
<reference evidence="6 7" key="1">
    <citation type="submission" date="2020-08" db="EMBL/GenBank/DDBJ databases">
        <title>Sequencing the genomes of 1000 actinobacteria strains.</title>
        <authorList>
            <person name="Klenk H.-P."/>
        </authorList>
    </citation>
    <scope>NUCLEOTIDE SEQUENCE [LARGE SCALE GENOMIC DNA]</scope>
    <source>
        <strain evidence="6 7">DSM 45362</strain>
    </source>
</reference>
<evidence type="ECO:0000256" key="1">
    <source>
        <dbReference type="ARBA" id="ARBA00022630"/>
    </source>
</evidence>
<evidence type="ECO:0000256" key="4">
    <source>
        <dbReference type="ARBA" id="ARBA00023033"/>
    </source>
</evidence>
<evidence type="ECO:0000256" key="2">
    <source>
        <dbReference type="ARBA" id="ARBA00022643"/>
    </source>
</evidence>
<dbReference type="SUPFAM" id="SSF51679">
    <property type="entry name" value="Bacterial luciferase-like"/>
    <property type="match status" value="1"/>
</dbReference>
<dbReference type="InterPro" id="IPR019921">
    <property type="entry name" value="Lucif-like_OxRdtase_Rv2161c"/>
</dbReference>
<dbReference type="PANTHER" id="PTHR42847:SF4">
    <property type="entry name" value="ALKANESULFONATE MONOOXYGENASE-RELATED"/>
    <property type="match status" value="1"/>
</dbReference>